<dbReference type="KEGG" id="apre:CNX65_13690"/>
<feature type="chain" id="PRO_5039387408" description="SD-repeat containing protein B domain-containing protein" evidence="6">
    <location>
        <begin position="32"/>
        <end position="542"/>
    </location>
</feature>
<feature type="domain" description="SD-repeat containing protein B" evidence="7">
    <location>
        <begin position="61"/>
        <end position="129"/>
    </location>
</feature>
<dbReference type="RefSeq" id="WP_096493142.1">
    <property type="nucleotide sequence ID" value="NZ_CP023445.1"/>
</dbReference>
<evidence type="ECO:0000256" key="2">
    <source>
        <dbReference type="ARBA" id="ARBA00022525"/>
    </source>
</evidence>
<feature type="signal peptide" evidence="6">
    <location>
        <begin position="1"/>
        <end position="31"/>
    </location>
</feature>
<evidence type="ECO:0000256" key="3">
    <source>
        <dbReference type="ARBA" id="ARBA00022729"/>
    </source>
</evidence>
<dbReference type="PROSITE" id="PS51257">
    <property type="entry name" value="PROKAR_LIPOPROTEIN"/>
    <property type="match status" value="1"/>
</dbReference>
<dbReference type="Gene3D" id="2.60.40.10">
    <property type="entry name" value="Immunoglobulins"/>
    <property type="match status" value="4"/>
</dbReference>
<feature type="transmembrane region" description="Helical" evidence="5">
    <location>
        <begin position="512"/>
        <end position="532"/>
    </location>
</feature>
<gene>
    <name evidence="8" type="ORF">CNX65_13690</name>
</gene>
<keyword evidence="3 6" id="KW-0732">Signal</keyword>
<evidence type="ECO:0000313" key="9">
    <source>
        <dbReference type="Proteomes" id="UP000218505"/>
    </source>
</evidence>
<evidence type="ECO:0000259" key="7">
    <source>
        <dbReference type="Pfam" id="PF17210"/>
    </source>
</evidence>
<accession>A0A290Z5H9</accession>
<dbReference type="SUPFAM" id="SSF117074">
    <property type="entry name" value="Hypothetical protein PA1324"/>
    <property type="match status" value="4"/>
</dbReference>
<protein>
    <recommendedName>
        <fullName evidence="7">SD-repeat containing protein B domain-containing protein</fullName>
    </recommendedName>
</protein>
<evidence type="ECO:0000256" key="5">
    <source>
        <dbReference type="SAM" id="Phobius"/>
    </source>
</evidence>
<dbReference type="EMBL" id="CP023445">
    <property type="protein sequence ID" value="ATE54213.1"/>
    <property type="molecule type" value="Genomic_DNA"/>
</dbReference>
<dbReference type="GO" id="GO:0005576">
    <property type="term" value="C:extracellular region"/>
    <property type="evidence" value="ECO:0007669"/>
    <property type="project" value="UniProtKB-SubCell"/>
</dbReference>
<keyword evidence="5" id="KW-0472">Membrane</keyword>
<proteinExistence type="predicted"/>
<dbReference type="PANTHER" id="PTHR23303">
    <property type="entry name" value="CARBOXYPEPTIDASE REGULATORY REGION-CONTAINING"/>
    <property type="match status" value="1"/>
</dbReference>
<keyword evidence="2" id="KW-0964">Secreted</keyword>
<feature type="domain" description="SD-repeat containing protein B" evidence="7">
    <location>
        <begin position="267"/>
        <end position="341"/>
    </location>
</feature>
<reference evidence="8" key="1">
    <citation type="submission" date="2017-09" db="EMBL/GenBank/DDBJ databases">
        <title>Complete Genome Sequence of ansamitocin-producing Bacterium Actinosynnema pretiosum X47.</title>
        <authorList>
            <person name="Cao G."/>
            <person name="Zong G."/>
            <person name="Zhong C."/>
            <person name="Fu J."/>
        </authorList>
    </citation>
    <scope>NUCLEOTIDE SEQUENCE [LARGE SCALE GENOMIC DNA]</scope>
    <source>
        <strain evidence="8">X47</strain>
    </source>
</reference>
<feature type="domain" description="SD-repeat containing protein B" evidence="7">
    <location>
        <begin position="366"/>
        <end position="427"/>
    </location>
</feature>
<dbReference type="GO" id="GO:0005975">
    <property type="term" value="P:carbohydrate metabolic process"/>
    <property type="evidence" value="ECO:0007669"/>
    <property type="project" value="UniProtKB-ARBA"/>
</dbReference>
<feature type="region of interest" description="Disordered" evidence="4">
    <location>
        <begin position="48"/>
        <end position="70"/>
    </location>
</feature>
<name>A0A290Z5H9_9PSEU</name>
<dbReference type="InterPro" id="IPR033764">
    <property type="entry name" value="Sdr_B"/>
</dbReference>
<keyword evidence="5" id="KW-1133">Transmembrane helix</keyword>
<organism evidence="8 9">
    <name type="scientific">Actinosynnema pretiosum</name>
    <dbReference type="NCBI Taxonomy" id="42197"/>
    <lineage>
        <taxon>Bacteria</taxon>
        <taxon>Bacillati</taxon>
        <taxon>Actinomycetota</taxon>
        <taxon>Actinomycetes</taxon>
        <taxon>Pseudonocardiales</taxon>
        <taxon>Pseudonocardiaceae</taxon>
        <taxon>Actinosynnema</taxon>
    </lineage>
</organism>
<dbReference type="InterPro" id="IPR013783">
    <property type="entry name" value="Ig-like_fold"/>
</dbReference>
<evidence type="ECO:0000256" key="6">
    <source>
        <dbReference type="SAM" id="SignalP"/>
    </source>
</evidence>
<comment type="subcellular location">
    <subcellularLocation>
        <location evidence="1">Secreted</location>
    </subcellularLocation>
</comment>
<evidence type="ECO:0000256" key="4">
    <source>
        <dbReference type="SAM" id="MobiDB-lite"/>
    </source>
</evidence>
<dbReference type="Proteomes" id="UP000218505">
    <property type="component" value="Chromosome"/>
</dbReference>
<dbReference type="Pfam" id="PF17210">
    <property type="entry name" value="SdrD_B"/>
    <property type="match status" value="4"/>
</dbReference>
<dbReference type="InterPro" id="IPR051417">
    <property type="entry name" value="SDr/BOS_complex"/>
</dbReference>
<feature type="domain" description="SD-repeat containing protein B" evidence="7">
    <location>
        <begin position="163"/>
        <end position="229"/>
    </location>
</feature>
<evidence type="ECO:0000256" key="1">
    <source>
        <dbReference type="ARBA" id="ARBA00004613"/>
    </source>
</evidence>
<evidence type="ECO:0000313" key="8">
    <source>
        <dbReference type="EMBL" id="ATE54213.1"/>
    </source>
</evidence>
<sequence length="542" mass="54175">MRASTGRSRRTLPIIALVAACAALPAAPVPAPALALAEPTAELSGAVYSDRYDPHDPAQTTNGVRDADEPGLGGVPVTLVAADPATRITTTSDTTGAFRFTGLPAGTYRLEADPARYRPARASAGDAGGDASAPGAVDGIVLADGARATGYAFGQVGGVVDGAVYRDDNNNGQREYPAEPGVASATLVLSGAAHAVTTTNPDGYFLFRDLPSGAYAVTERQPSDYADGVDTPGTGGGVALPPDTLAGIVLGAGATSRYNGFGERGDAVGGVVFHDDDADGVPDQDEARAPGVGVLLSGVDGSEQRVVTDPSGGYLFVGVPAGDYTLVEEQPEDYASSTPNQVNLTVAAGRGATRDFGDLLGSASGVVWADADRDGVRDPDEPGVPGVRVELVGTGDTTTGPDGGYLFDGLAVGEHDLVITPPDGTVLVSGAFDQVSGSTRVPVLDTGAASGARVTGLDAGLADAAPAPGGPVLAPSSSAASTMVVPMPTAPDAQAGGLLPDLDALAWTGLRWGALLPVAVALLGLGLVGYGVTGLRRSRRRA</sequence>
<keyword evidence="9" id="KW-1185">Reference proteome</keyword>
<keyword evidence="5" id="KW-0812">Transmembrane</keyword>
<dbReference type="AlphaFoldDB" id="A0A290Z5H9"/>